<dbReference type="CDD" id="cd09168">
    <property type="entry name" value="PLDc_PaPPK1_C2_like"/>
    <property type="match status" value="1"/>
</dbReference>
<keyword evidence="15" id="KW-1185">Reference proteome</keyword>
<comment type="cofactor">
    <cofactor evidence="8">
        <name>Mg(2+)</name>
        <dbReference type="ChEBI" id="CHEBI:18420"/>
    </cofactor>
</comment>
<evidence type="ECO:0000259" key="13">
    <source>
        <dbReference type="Pfam" id="PF17941"/>
    </source>
</evidence>
<comment type="similarity">
    <text evidence="8 9">Belongs to the polyphosphate kinase 1 (PPK1) family.</text>
</comment>
<gene>
    <name evidence="14" type="primary">ppk1</name>
    <name evidence="8" type="synonym">ppk</name>
    <name evidence="14" type="ORF">PQG83_01950</name>
</gene>
<evidence type="ECO:0000256" key="3">
    <source>
        <dbReference type="ARBA" id="ARBA00022723"/>
    </source>
</evidence>
<feature type="domain" description="Polyphosphate kinase C-terminal" evidence="12">
    <location>
        <begin position="529"/>
        <end position="702"/>
    </location>
</feature>
<dbReference type="EMBL" id="CP116968">
    <property type="protein sequence ID" value="WNM62532.1"/>
    <property type="molecule type" value="Genomic_DNA"/>
</dbReference>
<dbReference type="Proteomes" id="UP001302494">
    <property type="component" value="Chromosome"/>
</dbReference>
<dbReference type="Gene3D" id="3.30.1840.10">
    <property type="entry name" value="Polyphosphate kinase middle domain"/>
    <property type="match status" value="1"/>
</dbReference>
<evidence type="ECO:0000259" key="11">
    <source>
        <dbReference type="Pfam" id="PF13089"/>
    </source>
</evidence>
<keyword evidence="1 8" id="KW-0597">Phosphoprotein</keyword>
<feature type="binding site" evidence="8">
    <location>
        <position position="63"/>
    </location>
    <ligand>
        <name>ATP</name>
        <dbReference type="ChEBI" id="CHEBI:30616"/>
    </ligand>
</feature>
<dbReference type="RefSeq" id="WP_312746156.1">
    <property type="nucleotide sequence ID" value="NZ_CP116968.1"/>
</dbReference>
<feature type="domain" description="Polyphosphate kinase N-terminal" evidence="11">
    <location>
        <begin position="25"/>
        <end position="130"/>
    </location>
</feature>
<dbReference type="GO" id="GO:0006799">
    <property type="term" value="P:polyphosphate biosynthetic process"/>
    <property type="evidence" value="ECO:0007669"/>
    <property type="project" value="UniProtKB-UniRule"/>
</dbReference>
<dbReference type="Pfam" id="PF13090">
    <property type="entry name" value="PP_kinase_C"/>
    <property type="match status" value="1"/>
</dbReference>
<feature type="domain" description="Polyphosphate kinase middle" evidence="10">
    <location>
        <begin position="139"/>
        <end position="331"/>
    </location>
</feature>
<evidence type="ECO:0000259" key="12">
    <source>
        <dbReference type="Pfam" id="PF13090"/>
    </source>
</evidence>
<dbReference type="PANTHER" id="PTHR30218">
    <property type="entry name" value="POLYPHOSPHATE KINASE"/>
    <property type="match status" value="1"/>
</dbReference>
<dbReference type="Gene3D" id="1.20.58.310">
    <property type="entry name" value="Polyphosphate kinase N-terminal domain"/>
    <property type="match status" value="1"/>
</dbReference>
<feature type="binding site" evidence="8">
    <location>
        <position position="494"/>
    </location>
    <ligand>
        <name>ATP</name>
        <dbReference type="ChEBI" id="CHEBI:30616"/>
    </ligand>
</feature>
<dbReference type="PIRSF" id="PIRSF015589">
    <property type="entry name" value="PP_kinase"/>
    <property type="match status" value="1"/>
</dbReference>
<keyword evidence="6 8" id="KW-0067">ATP-binding</keyword>
<dbReference type="FunFam" id="3.30.870.10:FF:000001">
    <property type="entry name" value="Polyphosphate kinase"/>
    <property type="match status" value="1"/>
</dbReference>
<dbReference type="GO" id="GO:0008976">
    <property type="term" value="F:polyphosphate kinase activity"/>
    <property type="evidence" value="ECO:0007669"/>
    <property type="project" value="UniProtKB-UniRule"/>
</dbReference>
<dbReference type="HAMAP" id="MF_00347">
    <property type="entry name" value="Polyphosphate_kinase"/>
    <property type="match status" value="1"/>
</dbReference>
<comment type="PTM">
    <text evidence="8 9">An intermediate of this reaction is the autophosphorylated ppk in which a phosphate is covalently linked to a histidine residue through a N-P bond.</text>
</comment>
<sequence>MTHQQKPKAPNLPEVIDNLDDPKLYLNRELSWLEFNKRVLEEAEDPSHPLLERVKFLSIFFNNLDEFFMIRISGLREQLSSGVLEAALDGMSPSDQLGQIRDALLRNFARVTQCWQDDLLTRLAQAHIRILAYQDLKPKQRSLLRRYFRKEIFPALTPLAFDPSHPFPHISNLTVNLAVVANDPERGECFARIKVPSLFPRLIRIPDESQVSDDEQLGLATGAESTNFVWLEDIIAANLDLLFPGLTIQASYYFRITRDADFEIEEDEAGDLLAAIEEQIDLRQFGSVVRLELDRHMPDSIKDILVRNLSLAPYQVYTYDFRLGLSNLLELTAIDRPDLKFSPHFPNILQDPTSKESLFSLIKREDIFLHHPYDSFSPVVDFIRQAALDPKVLAIKQTLYRVGINSPVVDALMEARQNDKQVAVLLELKARFDEENNIEWARKLEDEGVHVVYGVLGLKTHAKVCMVVRRESDGIRRYLHLGTGNYNPITSKFYTDFSLFTCHPVFGEDVTDLFNALTGYSKKDSYAKLLIAPVGIRTNIIDRINREISRQQQHGDGYLAFKVNSLVDKASIQALYRASQAGVKIELMVRGMCGLRPGIPGLSQTITVTSLVGRFLEHSRCYYFRNGGQDELFLGSADLMPRNMDRRVEILFPIENPTLRTFIVETVLRPYLKDNMHTRQLQADGTYTRVKPLEHEAPFQAQDWFIANWKGKHTKPPSS</sequence>
<feature type="binding site" evidence="8">
    <location>
        <position position="590"/>
    </location>
    <ligand>
        <name>ATP</name>
        <dbReference type="ChEBI" id="CHEBI:30616"/>
    </ligand>
</feature>
<reference evidence="14 15" key="1">
    <citation type="submission" date="2023-01" db="EMBL/GenBank/DDBJ databases">
        <title>Cultivation and genomic characterization of new, ubiquitous marine nitrite-oxidizing bacteria from the Nitrospirales.</title>
        <authorList>
            <person name="Mueller A.J."/>
            <person name="Daebeler A."/>
            <person name="Herbold C.W."/>
            <person name="Kirkegaard R.H."/>
            <person name="Daims H."/>
        </authorList>
    </citation>
    <scope>NUCLEOTIDE SEQUENCE [LARGE SCALE GENOMIC DNA]</scope>
    <source>
        <strain evidence="14 15">DK</strain>
    </source>
</reference>
<dbReference type="CDD" id="cd09165">
    <property type="entry name" value="PLDc_PaPPK1_C1_like"/>
    <property type="match status" value="1"/>
</dbReference>
<evidence type="ECO:0000256" key="8">
    <source>
        <dbReference type="HAMAP-Rule" id="MF_00347"/>
    </source>
</evidence>
<dbReference type="InterPro" id="IPR003414">
    <property type="entry name" value="PP_kinase"/>
</dbReference>
<dbReference type="InterPro" id="IPR036830">
    <property type="entry name" value="PP_kinase_middle_dom_sf"/>
</dbReference>
<evidence type="ECO:0000256" key="6">
    <source>
        <dbReference type="ARBA" id="ARBA00022840"/>
    </source>
</evidence>
<dbReference type="InterPro" id="IPR036832">
    <property type="entry name" value="PPK_N_dom_sf"/>
</dbReference>
<dbReference type="GO" id="GO:0005524">
    <property type="term" value="F:ATP binding"/>
    <property type="evidence" value="ECO:0007669"/>
    <property type="project" value="UniProtKB-KW"/>
</dbReference>
<dbReference type="SUPFAM" id="SSF140356">
    <property type="entry name" value="PPK N-terminal domain-like"/>
    <property type="match status" value="1"/>
</dbReference>
<evidence type="ECO:0000259" key="10">
    <source>
        <dbReference type="Pfam" id="PF02503"/>
    </source>
</evidence>
<evidence type="ECO:0000313" key="15">
    <source>
        <dbReference type="Proteomes" id="UP001302494"/>
    </source>
</evidence>
<dbReference type="PANTHER" id="PTHR30218:SF0">
    <property type="entry name" value="POLYPHOSPHATE KINASE"/>
    <property type="match status" value="1"/>
</dbReference>
<dbReference type="AlphaFoldDB" id="A0AA96JW74"/>
<dbReference type="NCBIfam" id="NF003918">
    <property type="entry name" value="PRK05443.1-2"/>
    <property type="match status" value="1"/>
</dbReference>
<dbReference type="GO" id="GO:0046872">
    <property type="term" value="F:metal ion binding"/>
    <property type="evidence" value="ECO:0007669"/>
    <property type="project" value="UniProtKB-KW"/>
</dbReference>
<feature type="binding site" evidence="8">
    <location>
        <position position="431"/>
    </location>
    <ligand>
        <name>Mg(2+)</name>
        <dbReference type="ChEBI" id="CHEBI:18420"/>
    </ligand>
</feature>
<dbReference type="Pfam" id="PF13089">
    <property type="entry name" value="PP_kinase_N"/>
    <property type="match status" value="1"/>
</dbReference>
<keyword evidence="3 8" id="KW-0479">Metal-binding</keyword>
<proteinExistence type="inferred from homology"/>
<keyword evidence="5 8" id="KW-0418">Kinase</keyword>
<dbReference type="InterPro" id="IPR041108">
    <property type="entry name" value="PP_kinase_C_1"/>
</dbReference>
<dbReference type="Gene3D" id="3.30.870.10">
    <property type="entry name" value="Endonuclease Chain A"/>
    <property type="match status" value="2"/>
</dbReference>
<evidence type="ECO:0000256" key="1">
    <source>
        <dbReference type="ARBA" id="ARBA00022553"/>
    </source>
</evidence>
<evidence type="ECO:0000256" key="2">
    <source>
        <dbReference type="ARBA" id="ARBA00022679"/>
    </source>
</evidence>
<dbReference type="InterPro" id="IPR025198">
    <property type="entry name" value="PPK_N_dom"/>
</dbReference>
<comment type="catalytic activity">
    <reaction evidence="8 9">
        <text>[phosphate](n) + ATP = [phosphate](n+1) + ADP</text>
        <dbReference type="Rhea" id="RHEA:19573"/>
        <dbReference type="Rhea" id="RHEA-COMP:9859"/>
        <dbReference type="Rhea" id="RHEA-COMP:14280"/>
        <dbReference type="ChEBI" id="CHEBI:16838"/>
        <dbReference type="ChEBI" id="CHEBI:30616"/>
        <dbReference type="ChEBI" id="CHEBI:456216"/>
        <dbReference type="EC" id="2.7.4.1"/>
    </reaction>
</comment>
<protein>
    <recommendedName>
        <fullName evidence="8 9">Polyphosphate kinase</fullName>
        <ecNumber evidence="8 9">2.7.4.1</ecNumber>
    </recommendedName>
    <alternativeName>
        <fullName evidence="8">ATP-polyphosphate phosphotransferase</fullName>
    </alternativeName>
    <alternativeName>
        <fullName evidence="8">Polyphosphoric acid kinase</fullName>
    </alternativeName>
</protein>
<dbReference type="Pfam" id="PF17941">
    <property type="entry name" value="PP_kinase_C_1"/>
    <property type="match status" value="1"/>
</dbReference>
<evidence type="ECO:0000256" key="5">
    <source>
        <dbReference type="ARBA" id="ARBA00022777"/>
    </source>
</evidence>
<keyword evidence="7 8" id="KW-0460">Magnesium</keyword>
<dbReference type="NCBIfam" id="TIGR03705">
    <property type="entry name" value="poly_P_kin"/>
    <property type="match status" value="1"/>
</dbReference>
<feature type="active site" description="Phosphohistidine intermediate" evidence="8">
    <location>
        <position position="461"/>
    </location>
</feature>
<organism evidence="14 15">
    <name type="scientific">Candidatus Nitrospira neomarina</name>
    <dbReference type="NCBI Taxonomy" id="3020899"/>
    <lineage>
        <taxon>Bacteria</taxon>
        <taxon>Pseudomonadati</taxon>
        <taxon>Nitrospirota</taxon>
        <taxon>Nitrospiria</taxon>
        <taxon>Nitrospirales</taxon>
        <taxon>Nitrospiraceae</taxon>
        <taxon>Nitrospira</taxon>
    </lineage>
</organism>
<comment type="function">
    <text evidence="8 9">Catalyzes the reversible transfer of the terminal phosphate of ATP to form a long-chain polyphosphate (polyP).</text>
</comment>
<feature type="domain" description="Polyphosphate kinase C-terminal" evidence="13">
    <location>
        <begin position="358"/>
        <end position="522"/>
    </location>
</feature>
<keyword evidence="2 8" id="KW-0808">Transferase</keyword>
<dbReference type="KEGG" id="nneo:PQG83_01950"/>
<keyword evidence="4 8" id="KW-0547">Nucleotide-binding</keyword>
<evidence type="ECO:0000256" key="7">
    <source>
        <dbReference type="ARBA" id="ARBA00022842"/>
    </source>
</evidence>
<dbReference type="GO" id="GO:0009358">
    <property type="term" value="C:polyphosphate kinase complex"/>
    <property type="evidence" value="ECO:0007669"/>
    <property type="project" value="InterPro"/>
</dbReference>
<dbReference type="SUPFAM" id="SSF143724">
    <property type="entry name" value="PHP14-like"/>
    <property type="match status" value="1"/>
</dbReference>
<dbReference type="NCBIfam" id="NF003921">
    <property type="entry name" value="PRK05443.2-2"/>
    <property type="match status" value="1"/>
</dbReference>
<evidence type="ECO:0000256" key="9">
    <source>
        <dbReference type="RuleBase" id="RU003800"/>
    </source>
</evidence>
<dbReference type="SUPFAM" id="SSF56024">
    <property type="entry name" value="Phospholipase D/nuclease"/>
    <property type="match status" value="2"/>
</dbReference>
<accession>A0AA96JW74</accession>
<feature type="binding site" evidence="8">
    <location>
        <position position="401"/>
    </location>
    <ligand>
        <name>Mg(2+)</name>
        <dbReference type="ChEBI" id="CHEBI:18420"/>
    </ligand>
</feature>
<dbReference type="InterPro" id="IPR024953">
    <property type="entry name" value="PP_kinase_middle"/>
</dbReference>
<dbReference type="EC" id="2.7.4.1" evidence="8 9"/>
<evidence type="ECO:0000313" key="14">
    <source>
        <dbReference type="EMBL" id="WNM62532.1"/>
    </source>
</evidence>
<dbReference type="NCBIfam" id="NF003917">
    <property type="entry name" value="PRK05443.1-1"/>
    <property type="match status" value="1"/>
</dbReference>
<dbReference type="Pfam" id="PF02503">
    <property type="entry name" value="PP_kinase"/>
    <property type="match status" value="1"/>
</dbReference>
<name>A0AA96JW74_9BACT</name>
<feature type="binding site" evidence="8">
    <location>
        <position position="618"/>
    </location>
    <ligand>
        <name>ATP</name>
        <dbReference type="ChEBI" id="CHEBI:30616"/>
    </ligand>
</feature>
<dbReference type="InterPro" id="IPR025200">
    <property type="entry name" value="PPK_C_dom2"/>
</dbReference>
<evidence type="ECO:0000256" key="4">
    <source>
        <dbReference type="ARBA" id="ARBA00022741"/>
    </source>
</evidence>